<feature type="transmembrane region" description="Helical" evidence="7">
    <location>
        <begin position="184"/>
        <end position="209"/>
    </location>
</feature>
<dbReference type="CDD" id="cd06261">
    <property type="entry name" value="TM_PBP2"/>
    <property type="match status" value="1"/>
</dbReference>
<sequence>MYHKTLGYRTFSIINNSMLLLLAIVCILPLWNVLAISFSGKAPAEAGLVTLWPIDFNMEAYKATFNNGIFLDSLVLTIERTVLGVGISMLLMIPAAFALSKEYDYFKGRRVLIWLFVVTMLFPPGLIPGYILVSKLHLMHTIWALVLPTAVSAFNLILMLNFFKSIPKEIEESAFMDGANHTQSLWHIYLPLSLPSLATTILLALVGHWNSWFDGLLYMKSGHYPLATLLQTLITSRDLSQLVDSTTLKSFSPRTLSSAQIFLGVLPVLLIYPFLQKFFIKGIVVGAVKE</sequence>
<dbReference type="SUPFAM" id="SSF161098">
    <property type="entry name" value="MetI-like"/>
    <property type="match status" value="1"/>
</dbReference>
<keyword evidence="3" id="KW-1003">Cell membrane</keyword>
<feature type="transmembrane region" description="Helical" evidence="7">
    <location>
        <begin position="81"/>
        <end position="99"/>
    </location>
</feature>
<dbReference type="GO" id="GO:0055085">
    <property type="term" value="P:transmembrane transport"/>
    <property type="evidence" value="ECO:0007669"/>
    <property type="project" value="InterPro"/>
</dbReference>
<name>E0I9N4_9BACL</name>
<feature type="domain" description="ABC transmembrane type-1" evidence="8">
    <location>
        <begin position="74"/>
        <end position="272"/>
    </location>
</feature>
<evidence type="ECO:0000256" key="4">
    <source>
        <dbReference type="ARBA" id="ARBA00022692"/>
    </source>
</evidence>
<gene>
    <name evidence="9" type="ORF">PaecuDRAFT_2371</name>
</gene>
<keyword evidence="6 7" id="KW-0472">Membrane</keyword>
<protein>
    <submittedName>
        <fullName evidence="9">Binding-protein-dependent transport systems inner membrane component</fullName>
    </submittedName>
</protein>
<evidence type="ECO:0000256" key="1">
    <source>
        <dbReference type="ARBA" id="ARBA00004651"/>
    </source>
</evidence>
<dbReference type="GO" id="GO:0005886">
    <property type="term" value="C:plasma membrane"/>
    <property type="evidence" value="ECO:0007669"/>
    <property type="project" value="UniProtKB-SubCell"/>
</dbReference>
<keyword evidence="10" id="KW-1185">Reference proteome</keyword>
<dbReference type="Gene3D" id="1.10.3720.10">
    <property type="entry name" value="MetI-like"/>
    <property type="match status" value="1"/>
</dbReference>
<evidence type="ECO:0000256" key="7">
    <source>
        <dbReference type="RuleBase" id="RU363032"/>
    </source>
</evidence>
<keyword evidence="5 7" id="KW-1133">Transmembrane helix</keyword>
<dbReference type="eggNOG" id="COG0395">
    <property type="taxonomic scope" value="Bacteria"/>
</dbReference>
<feature type="transmembrane region" description="Helical" evidence="7">
    <location>
        <begin position="256"/>
        <end position="275"/>
    </location>
</feature>
<evidence type="ECO:0000313" key="9">
    <source>
        <dbReference type="EMBL" id="EFM11118.1"/>
    </source>
</evidence>
<dbReference type="PANTHER" id="PTHR43744:SF9">
    <property type="entry name" value="POLYGALACTURONAN_RHAMNOGALACTURONAN TRANSPORT SYSTEM PERMEASE PROTEIN YTCP"/>
    <property type="match status" value="1"/>
</dbReference>
<evidence type="ECO:0000256" key="6">
    <source>
        <dbReference type="ARBA" id="ARBA00023136"/>
    </source>
</evidence>
<dbReference type="PANTHER" id="PTHR43744">
    <property type="entry name" value="ABC TRANSPORTER PERMEASE PROTEIN MG189-RELATED-RELATED"/>
    <property type="match status" value="1"/>
</dbReference>
<evidence type="ECO:0000256" key="3">
    <source>
        <dbReference type="ARBA" id="ARBA00022475"/>
    </source>
</evidence>
<reference evidence="9 10" key="1">
    <citation type="submission" date="2010-07" db="EMBL/GenBank/DDBJ databases">
        <title>The draft genome of Paenibacillus curdlanolyticus YK9.</title>
        <authorList>
            <consortium name="US DOE Joint Genome Institute (JGI-PGF)"/>
            <person name="Lucas S."/>
            <person name="Copeland A."/>
            <person name="Lapidus A."/>
            <person name="Cheng J.-F."/>
            <person name="Bruce D."/>
            <person name="Goodwin L."/>
            <person name="Pitluck S."/>
            <person name="Land M.L."/>
            <person name="Hauser L."/>
            <person name="Chang Y.-J."/>
            <person name="Jeffries C."/>
            <person name="Anderson I.J."/>
            <person name="Johnson E."/>
            <person name="Loganathan U."/>
            <person name="Mulhopadhyay B."/>
            <person name="Kyrpides N."/>
            <person name="Woyke T.J."/>
        </authorList>
    </citation>
    <scope>NUCLEOTIDE SEQUENCE [LARGE SCALE GENOMIC DNA]</scope>
    <source>
        <strain evidence="9 10">YK9</strain>
    </source>
</reference>
<dbReference type="RefSeq" id="WP_006038365.1">
    <property type="nucleotide sequence ID" value="NZ_AEDD01000005.1"/>
</dbReference>
<proteinExistence type="inferred from homology"/>
<feature type="transmembrane region" description="Helical" evidence="7">
    <location>
        <begin position="143"/>
        <end position="163"/>
    </location>
</feature>
<dbReference type="InterPro" id="IPR000515">
    <property type="entry name" value="MetI-like"/>
</dbReference>
<keyword evidence="2 7" id="KW-0813">Transport</keyword>
<evidence type="ECO:0000256" key="5">
    <source>
        <dbReference type="ARBA" id="ARBA00022989"/>
    </source>
</evidence>
<dbReference type="InterPro" id="IPR035906">
    <property type="entry name" value="MetI-like_sf"/>
</dbReference>
<dbReference type="PROSITE" id="PS50928">
    <property type="entry name" value="ABC_TM1"/>
    <property type="match status" value="1"/>
</dbReference>
<dbReference type="Proteomes" id="UP000005387">
    <property type="component" value="Unassembled WGS sequence"/>
</dbReference>
<dbReference type="AlphaFoldDB" id="E0I9N4"/>
<accession>E0I9N4</accession>
<evidence type="ECO:0000313" key="10">
    <source>
        <dbReference type="Proteomes" id="UP000005387"/>
    </source>
</evidence>
<feature type="transmembrane region" description="Helical" evidence="7">
    <location>
        <begin position="111"/>
        <end position="131"/>
    </location>
</feature>
<dbReference type="OrthoDB" id="9810086at2"/>
<organism evidence="9 10">
    <name type="scientific">Paenibacillus curdlanolyticus YK9</name>
    <dbReference type="NCBI Taxonomy" id="717606"/>
    <lineage>
        <taxon>Bacteria</taxon>
        <taxon>Bacillati</taxon>
        <taxon>Bacillota</taxon>
        <taxon>Bacilli</taxon>
        <taxon>Bacillales</taxon>
        <taxon>Paenibacillaceae</taxon>
        <taxon>Paenibacillus</taxon>
    </lineage>
</organism>
<dbReference type="Pfam" id="PF00528">
    <property type="entry name" value="BPD_transp_1"/>
    <property type="match status" value="1"/>
</dbReference>
<evidence type="ECO:0000256" key="2">
    <source>
        <dbReference type="ARBA" id="ARBA00022448"/>
    </source>
</evidence>
<comment type="similarity">
    <text evidence="7">Belongs to the binding-protein-dependent transport system permease family.</text>
</comment>
<comment type="subcellular location">
    <subcellularLocation>
        <location evidence="1 7">Cell membrane</location>
        <topology evidence="1 7">Multi-pass membrane protein</topology>
    </subcellularLocation>
</comment>
<dbReference type="STRING" id="717606.PaecuDRAFT_2371"/>
<evidence type="ECO:0000259" key="8">
    <source>
        <dbReference type="PROSITE" id="PS50928"/>
    </source>
</evidence>
<dbReference type="EMBL" id="AEDD01000005">
    <property type="protein sequence ID" value="EFM11118.1"/>
    <property type="molecule type" value="Genomic_DNA"/>
</dbReference>
<keyword evidence="4 7" id="KW-0812">Transmembrane</keyword>